<dbReference type="Pfam" id="PF01113">
    <property type="entry name" value="DapB_N"/>
    <property type="match status" value="1"/>
</dbReference>
<evidence type="ECO:0000256" key="3">
    <source>
        <dbReference type="ARBA" id="ARBA00022605"/>
    </source>
</evidence>
<reference evidence="13" key="2">
    <citation type="journal article" date="2021" name="PeerJ">
        <title>Extensive microbial diversity within the chicken gut microbiome revealed by metagenomics and culture.</title>
        <authorList>
            <person name="Gilroy R."/>
            <person name="Ravi A."/>
            <person name="Getino M."/>
            <person name="Pursley I."/>
            <person name="Horton D.L."/>
            <person name="Alikhan N.F."/>
            <person name="Baker D."/>
            <person name="Gharbi K."/>
            <person name="Hall N."/>
            <person name="Watson M."/>
            <person name="Adriaenssens E.M."/>
            <person name="Foster-Nyarko E."/>
            <person name="Jarju S."/>
            <person name="Secka A."/>
            <person name="Antonio M."/>
            <person name="Oren A."/>
            <person name="Chaudhuri R.R."/>
            <person name="La Ragione R."/>
            <person name="Hildebrand F."/>
            <person name="Pallen M.J."/>
        </authorList>
    </citation>
    <scope>NUCLEOTIDE SEQUENCE</scope>
    <source>
        <strain evidence="13">ChiHcec3-11533</strain>
    </source>
</reference>
<dbReference type="InterPro" id="IPR023940">
    <property type="entry name" value="DHDPR_bac"/>
</dbReference>
<feature type="binding site" evidence="9">
    <location>
        <begin position="143"/>
        <end position="144"/>
    </location>
    <ligand>
        <name>(S)-2,3,4,5-tetrahydrodipicolinate</name>
        <dbReference type="ChEBI" id="CHEBI:16845"/>
    </ligand>
</feature>
<keyword evidence="5 9" id="KW-0220">Diaminopimelate biosynthesis</keyword>
<evidence type="ECO:0000256" key="4">
    <source>
        <dbReference type="ARBA" id="ARBA00022857"/>
    </source>
</evidence>
<dbReference type="EC" id="1.17.1.8" evidence="9 10"/>
<dbReference type="InterPro" id="IPR000846">
    <property type="entry name" value="DapB_N"/>
</dbReference>
<dbReference type="AlphaFoldDB" id="A0A9D1LB42"/>
<feature type="binding site" evidence="9">
    <location>
        <position position="134"/>
    </location>
    <ligand>
        <name>(S)-2,3,4,5-tetrahydrodipicolinate</name>
        <dbReference type="ChEBI" id="CHEBI:16845"/>
    </ligand>
</feature>
<dbReference type="PIRSF" id="PIRSF000161">
    <property type="entry name" value="DHPR"/>
    <property type="match status" value="1"/>
</dbReference>
<evidence type="ECO:0000313" key="13">
    <source>
        <dbReference type="EMBL" id="HIU32995.1"/>
    </source>
</evidence>
<evidence type="ECO:0000256" key="2">
    <source>
        <dbReference type="ARBA" id="ARBA00022490"/>
    </source>
</evidence>
<evidence type="ECO:0000256" key="7">
    <source>
        <dbReference type="ARBA" id="ARBA00023027"/>
    </source>
</evidence>
<name>A0A9D1LB42_9FIRM</name>
<dbReference type="InterPro" id="IPR022664">
    <property type="entry name" value="DapB_N_CS"/>
</dbReference>
<dbReference type="GO" id="GO:0005829">
    <property type="term" value="C:cytosol"/>
    <property type="evidence" value="ECO:0007669"/>
    <property type="project" value="TreeGrafter"/>
</dbReference>
<dbReference type="EMBL" id="DVMU01000009">
    <property type="protein sequence ID" value="HIU32995.1"/>
    <property type="molecule type" value="Genomic_DNA"/>
</dbReference>
<feature type="binding site" evidence="9">
    <location>
        <begin position="99"/>
        <end position="102"/>
    </location>
    <ligand>
        <name>NAD(+)</name>
        <dbReference type="ChEBI" id="CHEBI:57540"/>
    </ligand>
</feature>
<sequence>MKLILAGYGKMGHGIEELLRDREDVEILGIVHPGLFESPWDVPGKPDAIVDFSYPGNLENVLSRAEDAGAAAVLGTTGYARDQLRRIAQAAERIPVVHSSNYSLGVAVLRRAVSLVAPVLLANGFDAEIIETHHNQKADAPSGTAKALLNAIDPEENFERVYGRVGVPGARGHEIGIHAVRGGTVAGEHSVLFFGQDEQIELRHSAASRRIFAAGAVKALQFAVGRKPGLYSIDDVLGL</sequence>
<dbReference type="CDD" id="cd02274">
    <property type="entry name" value="DHDPR_N"/>
    <property type="match status" value="1"/>
</dbReference>
<comment type="catalytic activity">
    <reaction evidence="9">
        <text>(S)-2,3,4,5-tetrahydrodipicolinate + NADP(+) + H2O = (2S,4S)-4-hydroxy-2,3,4,5-tetrahydrodipicolinate + NADPH + H(+)</text>
        <dbReference type="Rhea" id="RHEA:35331"/>
        <dbReference type="ChEBI" id="CHEBI:15377"/>
        <dbReference type="ChEBI" id="CHEBI:15378"/>
        <dbReference type="ChEBI" id="CHEBI:16845"/>
        <dbReference type="ChEBI" id="CHEBI:57783"/>
        <dbReference type="ChEBI" id="CHEBI:58349"/>
        <dbReference type="ChEBI" id="CHEBI:67139"/>
        <dbReference type="EC" id="1.17.1.8"/>
    </reaction>
</comment>
<comment type="caution">
    <text evidence="9">Was originally thought to be a dihydrodipicolinate reductase (DHDPR), catalyzing the conversion of dihydrodipicolinate to tetrahydrodipicolinate. However, it was shown in E.coli that the substrate of the enzymatic reaction is not dihydrodipicolinate (DHDP) but in fact (2S,4S)-4-hydroxy-2,3,4,5-tetrahydrodipicolinic acid (HTPA), the product released by the DapA-catalyzed reaction.</text>
</comment>
<proteinExistence type="inferred from homology"/>
<keyword evidence="6 9" id="KW-0560">Oxidoreductase</keyword>
<comment type="catalytic activity">
    <reaction evidence="9">
        <text>(S)-2,3,4,5-tetrahydrodipicolinate + NAD(+) + H2O = (2S,4S)-4-hydroxy-2,3,4,5-tetrahydrodipicolinate + NADH + H(+)</text>
        <dbReference type="Rhea" id="RHEA:35323"/>
        <dbReference type="ChEBI" id="CHEBI:15377"/>
        <dbReference type="ChEBI" id="CHEBI:15378"/>
        <dbReference type="ChEBI" id="CHEBI:16845"/>
        <dbReference type="ChEBI" id="CHEBI:57540"/>
        <dbReference type="ChEBI" id="CHEBI:57945"/>
        <dbReference type="ChEBI" id="CHEBI:67139"/>
        <dbReference type="EC" id="1.17.1.8"/>
    </reaction>
</comment>
<dbReference type="GO" id="GO:0009089">
    <property type="term" value="P:lysine biosynthetic process via diaminopimelate"/>
    <property type="evidence" value="ECO:0007669"/>
    <property type="project" value="UniProtKB-UniRule"/>
</dbReference>
<evidence type="ECO:0000256" key="9">
    <source>
        <dbReference type="HAMAP-Rule" id="MF_00102"/>
    </source>
</evidence>
<dbReference type="GO" id="GO:0019877">
    <property type="term" value="P:diaminopimelate biosynthetic process"/>
    <property type="evidence" value="ECO:0007669"/>
    <property type="project" value="UniProtKB-UniRule"/>
</dbReference>
<dbReference type="SUPFAM" id="SSF55347">
    <property type="entry name" value="Glyceraldehyde-3-phosphate dehydrogenase-like, C-terminal domain"/>
    <property type="match status" value="1"/>
</dbReference>
<organism evidence="13 14">
    <name type="scientific">Candidatus Pullichristensenella excrementigallinarum</name>
    <dbReference type="NCBI Taxonomy" id="2840907"/>
    <lineage>
        <taxon>Bacteria</taxon>
        <taxon>Bacillati</taxon>
        <taxon>Bacillota</taxon>
        <taxon>Clostridia</taxon>
        <taxon>Candidatus Pullichristensenella</taxon>
    </lineage>
</organism>
<dbReference type="PANTHER" id="PTHR20836:SF7">
    <property type="entry name" value="4-HYDROXY-TETRAHYDRODIPICOLINATE REDUCTASE"/>
    <property type="match status" value="1"/>
</dbReference>
<gene>
    <name evidence="9 13" type="primary">dapB</name>
    <name evidence="13" type="ORF">IAB02_00390</name>
</gene>
<evidence type="ECO:0000259" key="12">
    <source>
        <dbReference type="Pfam" id="PF05173"/>
    </source>
</evidence>
<dbReference type="Gene3D" id="3.40.50.720">
    <property type="entry name" value="NAD(P)-binding Rossmann-like Domain"/>
    <property type="match status" value="1"/>
</dbReference>
<keyword evidence="8 9" id="KW-0457">Lysine biosynthesis</keyword>
<evidence type="ECO:0000256" key="8">
    <source>
        <dbReference type="ARBA" id="ARBA00023154"/>
    </source>
</evidence>
<comment type="subunit">
    <text evidence="9">Homotetramer.</text>
</comment>
<keyword evidence="4 9" id="KW-0521">NADP</keyword>
<dbReference type="GO" id="GO:0008839">
    <property type="term" value="F:4-hydroxy-tetrahydrodipicolinate reductase"/>
    <property type="evidence" value="ECO:0007669"/>
    <property type="project" value="UniProtKB-UniRule"/>
</dbReference>
<comment type="caution">
    <text evidence="9">Lacks conserved residue(s) required for the propagation of feature annotation.</text>
</comment>
<dbReference type="NCBIfam" id="TIGR00036">
    <property type="entry name" value="dapB"/>
    <property type="match status" value="1"/>
</dbReference>
<comment type="caution">
    <text evidence="13">The sequence shown here is derived from an EMBL/GenBank/DDBJ whole genome shotgun (WGS) entry which is preliminary data.</text>
</comment>
<keyword evidence="3 9" id="KW-0028">Amino-acid biosynthesis</keyword>
<feature type="active site" description="Proton donor" evidence="9">
    <location>
        <position position="137"/>
    </location>
</feature>
<evidence type="ECO:0000256" key="10">
    <source>
        <dbReference type="NCBIfam" id="TIGR00036"/>
    </source>
</evidence>
<evidence type="ECO:0000259" key="11">
    <source>
        <dbReference type="Pfam" id="PF01113"/>
    </source>
</evidence>
<dbReference type="PROSITE" id="PS01298">
    <property type="entry name" value="DAPB"/>
    <property type="match status" value="1"/>
</dbReference>
<dbReference type="GO" id="GO:0051287">
    <property type="term" value="F:NAD binding"/>
    <property type="evidence" value="ECO:0007669"/>
    <property type="project" value="UniProtKB-UniRule"/>
</dbReference>
<dbReference type="Pfam" id="PF05173">
    <property type="entry name" value="DapB_C"/>
    <property type="match status" value="1"/>
</dbReference>
<keyword evidence="7 9" id="KW-0520">NAD</keyword>
<evidence type="ECO:0000256" key="6">
    <source>
        <dbReference type="ARBA" id="ARBA00023002"/>
    </source>
</evidence>
<evidence type="ECO:0000256" key="5">
    <source>
        <dbReference type="ARBA" id="ARBA00022915"/>
    </source>
</evidence>
<feature type="active site" description="Proton donor/acceptor" evidence="9">
    <location>
        <position position="133"/>
    </location>
</feature>
<feature type="binding site" evidence="9">
    <location>
        <begin position="75"/>
        <end position="77"/>
    </location>
    <ligand>
        <name>NAD(+)</name>
        <dbReference type="ChEBI" id="CHEBI:57540"/>
    </ligand>
</feature>
<dbReference type="GO" id="GO:0016726">
    <property type="term" value="F:oxidoreductase activity, acting on CH or CH2 groups, NAD or NADP as acceptor"/>
    <property type="evidence" value="ECO:0007669"/>
    <property type="project" value="UniProtKB-UniRule"/>
</dbReference>
<evidence type="ECO:0000256" key="1">
    <source>
        <dbReference type="ARBA" id="ARBA00006642"/>
    </source>
</evidence>
<feature type="domain" description="Dihydrodipicolinate reductase N-terminal" evidence="11">
    <location>
        <begin position="1"/>
        <end position="102"/>
    </location>
</feature>
<comment type="similarity">
    <text evidence="1 9">Belongs to the DapB family.</text>
</comment>
<dbReference type="PANTHER" id="PTHR20836">
    <property type="entry name" value="DIHYDRODIPICOLINATE REDUCTASE"/>
    <property type="match status" value="1"/>
</dbReference>
<accession>A0A9D1LB42</accession>
<evidence type="ECO:0000313" key="14">
    <source>
        <dbReference type="Proteomes" id="UP000824072"/>
    </source>
</evidence>
<dbReference type="HAMAP" id="MF_00102">
    <property type="entry name" value="DapB"/>
    <property type="match status" value="1"/>
</dbReference>
<dbReference type="InterPro" id="IPR036291">
    <property type="entry name" value="NAD(P)-bd_dom_sf"/>
</dbReference>
<comment type="subcellular location">
    <subcellularLocation>
        <location evidence="9">Cytoplasm</location>
    </subcellularLocation>
</comment>
<keyword evidence="2 9" id="KW-0963">Cytoplasm</keyword>
<dbReference type="InterPro" id="IPR022663">
    <property type="entry name" value="DapB_C"/>
</dbReference>
<comment type="function">
    <text evidence="9">Catalyzes the conversion of 4-hydroxy-tetrahydrodipicolinate (HTPA) to tetrahydrodipicolinate.</text>
</comment>
<feature type="binding site" evidence="9">
    <location>
        <position position="37"/>
    </location>
    <ligand>
        <name>NAD(+)</name>
        <dbReference type="ChEBI" id="CHEBI:57540"/>
    </ligand>
</feature>
<reference evidence="13" key="1">
    <citation type="submission" date="2020-10" db="EMBL/GenBank/DDBJ databases">
        <authorList>
            <person name="Gilroy R."/>
        </authorList>
    </citation>
    <scope>NUCLEOTIDE SEQUENCE</scope>
    <source>
        <strain evidence="13">ChiHcec3-11533</strain>
    </source>
</reference>
<feature type="domain" description="Dihydrodipicolinate reductase C-terminal" evidence="12">
    <location>
        <begin position="105"/>
        <end position="237"/>
    </location>
</feature>
<dbReference type="SUPFAM" id="SSF51735">
    <property type="entry name" value="NAD(P)-binding Rossmann-fold domains"/>
    <property type="match status" value="1"/>
</dbReference>
<comment type="pathway">
    <text evidence="9">Amino-acid biosynthesis; L-lysine biosynthesis via DAP pathway; (S)-tetrahydrodipicolinate from L-aspartate: step 4/4.</text>
</comment>
<protein>
    <recommendedName>
        <fullName evidence="9 10">4-hydroxy-tetrahydrodipicolinate reductase</fullName>
        <shortName evidence="9">HTPA reductase</shortName>
        <ecNumber evidence="9 10">1.17.1.8</ecNumber>
    </recommendedName>
</protein>
<dbReference type="GO" id="GO:0050661">
    <property type="term" value="F:NADP binding"/>
    <property type="evidence" value="ECO:0007669"/>
    <property type="project" value="UniProtKB-UniRule"/>
</dbReference>
<dbReference type="Proteomes" id="UP000824072">
    <property type="component" value="Unassembled WGS sequence"/>
</dbReference>
<dbReference type="Gene3D" id="3.30.360.10">
    <property type="entry name" value="Dihydrodipicolinate Reductase, domain 2"/>
    <property type="match status" value="1"/>
</dbReference>